<keyword evidence="1" id="KW-0812">Transmembrane</keyword>
<keyword evidence="1" id="KW-0472">Membrane</keyword>
<name>X1NLC7_9ZZZZ</name>
<feature type="transmembrane region" description="Helical" evidence="1">
    <location>
        <begin position="7"/>
        <end position="30"/>
    </location>
</feature>
<keyword evidence="1" id="KW-1133">Transmembrane helix</keyword>
<proteinExistence type="predicted"/>
<sequence>METKTRNIIIVVVIIAIIAGVGIPLGMIFLAPKYGAVQTGILVTPGAPADVASDRIIKIGILGSLTDIQG</sequence>
<gene>
    <name evidence="2" type="ORF">S06H3_30747</name>
</gene>
<dbReference type="EMBL" id="BARV01018135">
    <property type="protein sequence ID" value="GAI31001.1"/>
    <property type="molecule type" value="Genomic_DNA"/>
</dbReference>
<comment type="caution">
    <text evidence="2">The sequence shown here is derived from an EMBL/GenBank/DDBJ whole genome shotgun (WGS) entry which is preliminary data.</text>
</comment>
<feature type="non-terminal residue" evidence="2">
    <location>
        <position position="70"/>
    </location>
</feature>
<evidence type="ECO:0000313" key="2">
    <source>
        <dbReference type="EMBL" id="GAI31001.1"/>
    </source>
</evidence>
<dbReference type="AlphaFoldDB" id="X1NLC7"/>
<reference evidence="2" key="1">
    <citation type="journal article" date="2014" name="Front. Microbiol.">
        <title>High frequency of phylogenetically diverse reductive dehalogenase-homologous genes in deep subseafloor sedimentary metagenomes.</title>
        <authorList>
            <person name="Kawai M."/>
            <person name="Futagami T."/>
            <person name="Toyoda A."/>
            <person name="Takaki Y."/>
            <person name="Nishi S."/>
            <person name="Hori S."/>
            <person name="Arai W."/>
            <person name="Tsubouchi T."/>
            <person name="Morono Y."/>
            <person name="Uchiyama I."/>
            <person name="Ito T."/>
            <person name="Fujiyama A."/>
            <person name="Inagaki F."/>
            <person name="Takami H."/>
        </authorList>
    </citation>
    <scope>NUCLEOTIDE SEQUENCE</scope>
    <source>
        <strain evidence="2">Expedition CK06-06</strain>
    </source>
</reference>
<evidence type="ECO:0000256" key="1">
    <source>
        <dbReference type="SAM" id="Phobius"/>
    </source>
</evidence>
<organism evidence="2">
    <name type="scientific">marine sediment metagenome</name>
    <dbReference type="NCBI Taxonomy" id="412755"/>
    <lineage>
        <taxon>unclassified sequences</taxon>
        <taxon>metagenomes</taxon>
        <taxon>ecological metagenomes</taxon>
    </lineage>
</organism>
<evidence type="ECO:0008006" key="3">
    <source>
        <dbReference type="Google" id="ProtNLM"/>
    </source>
</evidence>
<accession>X1NLC7</accession>
<protein>
    <recommendedName>
        <fullName evidence="3">Leucine-binding protein domain-containing protein</fullName>
    </recommendedName>
</protein>